<sequence length="756" mass="80818">MNAELDLALERRIGKRSAAVIEKHLGITTVEGLLTYFPRRYLLRGELTAISELPLNEEVTLIARVLSSSTRSMQARRGTITDVIVSDDDGQQGLRLVGGRDFHGKVPGTLKISFFNGFKAKNELLQGRRALFSGKVTSFKGQLGLTNPDFQVLDEDPFVHGSGDPEKLAAMPIPVYPATAKLPSWRIQKVIGTLLETLDLGSLPDPVPPAVAAREGFLPVADAYRLIHAPETPSDWKRARDRFRYQEALVLQSALARRRAQLAAEEATARRPVGDGILAAFDRNLPFTLTAGQAAVGRTLAGELAQDTPMNRLLQGEVGSGKTVVALRAMLQVVDAGGQAALLAPTEVLAAQHYDSIRRTLGPLSSDGLLGGLAGGNGPSVQVTLLTGSMPTAARKQAMLDAASGTAGIIIGTHALLSDNVSFYDLGLIVVDEQHRFGVEQRDALRAKARKPPHLLVMTATPIPRTVAMTVFGDLETSTLDELPKGRAPITTHLVGLAENPAWAARIWARAREEIDAGHQVYVVCPKIGTDDDGDFSPGEAAPPGADAEEGRELASVTAVVEHLLAEPSLAGVPLAPLHGRQDPDLKTETMAGFTANEVKLLVSTTVIEVGVDVHNATLMVILDADRFGISQLHQLRGRVGRGGLPGTCLLVTALDPGHPSRRRLDAVAATTDGFVLSQEDLKLRREGDILGASQSGGRSTLKLLRVLDHEDVIARARDDAQAIVGGDPLLSGHLELADAIEKYLNPEKEAFLERG</sequence>
<dbReference type="Gene3D" id="2.40.50.140">
    <property type="entry name" value="Nucleic acid-binding proteins"/>
    <property type="match status" value="1"/>
</dbReference>
<dbReference type="GO" id="GO:0016787">
    <property type="term" value="F:hydrolase activity"/>
    <property type="evidence" value="ECO:0007669"/>
    <property type="project" value="UniProtKB-KW"/>
</dbReference>
<reference evidence="10 11" key="1">
    <citation type="submission" date="2014-12" db="EMBL/GenBank/DDBJ databases">
        <title>Genome sequencing of Arthrobacter phenanthrenivorans SWC37.</title>
        <authorList>
            <person name="Tan P.W."/>
            <person name="Chan K.-G."/>
        </authorList>
    </citation>
    <scope>NUCLEOTIDE SEQUENCE [LARGE SCALE GENOMIC DNA]</scope>
    <source>
        <strain evidence="10 11">SWC37</strain>
    </source>
</reference>
<dbReference type="InterPro" id="IPR047112">
    <property type="entry name" value="RecG/Mfd"/>
</dbReference>
<keyword evidence="6" id="KW-0238">DNA-binding</keyword>
<dbReference type="PANTHER" id="PTHR47964">
    <property type="entry name" value="ATP-DEPENDENT DNA HELICASE HOMOLOG RECG, CHLOROPLASTIC"/>
    <property type="match status" value="1"/>
</dbReference>
<evidence type="ECO:0000256" key="4">
    <source>
        <dbReference type="ARBA" id="ARBA00022806"/>
    </source>
</evidence>
<dbReference type="InterPro" id="IPR033454">
    <property type="entry name" value="RecG_wedge"/>
</dbReference>
<dbReference type="SUPFAM" id="SSF52540">
    <property type="entry name" value="P-loop containing nucleoside triphosphate hydrolases"/>
    <property type="match status" value="2"/>
</dbReference>
<dbReference type="GO" id="GO:0003678">
    <property type="term" value="F:DNA helicase activity"/>
    <property type="evidence" value="ECO:0007669"/>
    <property type="project" value="TreeGrafter"/>
</dbReference>
<evidence type="ECO:0000313" key="11">
    <source>
        <dbReference type="Proteomes" id="UP000031196"/>
    </source>
</evidence>
<dbReference type="PANTHER" id="PTHR47964:SF1">
    <property type="entry name" value="ATP-DEPENDENT DNA HELICASE HOMOLOG RECG, CHLOROPLASTIC"/>
    <property type="match status" value="1"/>
</dbReference>
<keyword evidence="3" id="KW-0378">Hydrolase</keyword>
<protein>
    <submittedName>
        <fullName evidence="10">ATP-dependent DNA helicase RecG</fullName>
    </submittedName>
</protein>
<dbReference type="EMBL" id="JWTB01000024">
    <property type="protein sequence ID" value="KIC66096.1"/>
    <property type="molecule type" value="Genomic_DNA"/>
</dbReference>
<dbReference type="PROSITE" id="PS51194">
    <property type="entry name" value="HELICASE_CTER"/>
    <property type="match status" value="1"/>
</dbReference>
<evidence type="ECO:0000259" key="9">
    <source>
        <dbReference type="PROSITE" id="PS51194"/>
    </source>
</evidence>
<name>A0A0B4DH70_PSEPS</name>
<evidence type="ECO:0000256" key="7">
    <source>
        <dbReference type="ARBA" id="ARBA00023204"/>
    </source>
</evidence>
<evidence type="ECO:0000256" key="3">
    <source>
        <dbReference type="ARBA" id="ARBA00022801"/>
    </source>
</evidence>
<dbReference type="Gene3D" id="3.40.50.300">
    <property type="entry name" value="P-loop containing nucleotide triphosphate hydrolases"/>
    <property type="match status" value="2"/>
</dbReference>
<proteinExistence type="predicted"/>
<keyword evidence="5" id="KW-0067">ATP-binding</keyword>
<dbReference type="PROSITE" id="PS51192">
    <property type="entry name" value="HELICASE_ATP_BIND_1"/>
    <property type="match status" value="1"/>
</dbReference>
<evidence type="ECO:0000256" key="6">
    <source>
        <dbReference type="ARBA" id="ARBA00023125"/>
    </source>
</evidence>
<dbReference type="SMART" id="SM00487">
    <property type="entry name" value="DEXDc"/>
    <property type="match status" value="1"/>
</dbReference>
<gene>
    <name evidence="10" type="ORF">RM50_12820</name>
</gene>
<evidence type="ECO:0000256" key="5">
    <source>
        <dbReference type="ARBA" id="ARBA00022840"/>
    </source>
</evidence>
<dbReference type="GO" id="GO:0006281">
    <property type="term" value="P:DNA repair"/>
    <property type="evidence" value="ECO:0007669"/>
    <property type="project" value="UniProtKB-KW"/>
</dbReference>
<dbReference type="GO" id="GO:0003677">
    <property type="term" value="F:DNA binding"/>
    <property type="evidence" value="ECO:0007669"/>
    <property type="project" value="UniProtKB-KW"/>
</dbReference>
<dbReference type="Pfam" id="PF00271">
    <property type="entry name" value="Helicase_C"/>
    <property type="match status" value="1"/>
</dbReference>
<comment type="caution">
    <text evidence="10">The sequence shown here is derived from an EMBL/GenBank/DDBJ whole genome shotgun (WGS) entry which is preliminary data.</text>
</comment>
<dbReference type="SMART" id="SM00490">
    <property type="entry name" value="HELICc"/>
    <property type="match status" value="1"/>
</dbReference>
<dbReference type="OrthoDB" id="9804325at2"/>
<dbReference type="SUPFAM" id="SSF50249">
    <property type="entry name" value="Nucleic acid-binding proteins"/>
    <property type="match status" value="1"/>
</dbReference>
<keyword evidence="4 10" id="KW-0347">Helicase</keyword>
<evidence type="ECO:0000259" key="8">
    <source>
        <dbReference type="PROSITE" id="PS51192"/>
    </source>
</evidence>
<feature type="domain" description="Helicase C-terminal" evidence="9">
    <location>
        <begin position="489"/>
        <end position="683"/>
    </location>
</feature>
<keyword evidence="7" id="KW-0234">DNA repair</keyword>
<dbReference type="CDD" id="cd04488">
    <property type="entry name" value="RecG_wedge_OBF"/>
    <property type="match status" value="1"/>
</dbReference>
<dbReference type="RefSeq" id="WP_043453214.1">
    <property type="nucleotide sequence ID" value="NZ_JWTB01000024.1"/>
</dbReference>
<dbReference type="InterPro" id="IPR027417">
    <property type="entry name" value="P-loop_NTPase"/>
</dbReference>
<keyword evidence="2" id="KW-0227">DNA damage</keyword>
<accession>A0A0B4DH70</accession>
<dbReference type="InterPro" id="IPR011545">
    <property type="entry name" value="DEAD/DEAH_box_helicase_dom"/>
</dbReference>
<organism evidence="10 11">
    <name type="scientific">Pseudarthrobacter phenanthrenivorans</name>
    <name type="common">Arthrobacter phenanthrenivorans</name>
    <dbReference type="NCBI Taxonomy" id="361575"/>
    <lineage>
        <taxon>Bacteria</taxon>
        <taxon>Bacillati</taxon>
        <taxon>Actinomycetota</taxon>
        <taxon>Actinomycetes</taxon>
        <taxon>Micrococcales</taxon>
        <taxon>Micrococcaceae</taxon>
        <taxon>Pseudarthrobacter</taxon>
    </lineage>
</organism>
<evidence type="ECO:0000256" key="2">
    <source>
        <dbReference type="ARBA" id="ARBA00022763"/>
    </source>
</evidence>
<dbReference type="AlphaFoldDB" id="A0A0B4DH70"/>
<keyword evidence="1" id="KW-0547">Nucleotide-binding</keyword>
<dbReference type="InterPro" id="IPR012340">
    <property type="entry name" value="NA-bd_OB-fold"/>
</dbReference>
<dbReference type="Pfam" id="PF00270">
    <property type="entry name" value="DEAD"/>
    <property type="match status" value="1"/>
</dbReference>
<dbReference type="Proteomes" id="UP000031196">
    <property type="component" value="Unassembled WGS sequence"/>
</dbReference>
<dbReference type="Pfam" id="PF17191">
    <property type="entry name" value="RecG_wedge"/>
    <property type="match status" value="1"/>
</dbReference>
<evidence type="ECO:0000256" key="1">
    <source>
        <dbReference type="ARBA" id="ARBA00022741"/>
    </source>
</evidence>
<dbReference type="InterPro" id="IPR014001">
    <property type="entry name" value="Helicase_ATP-bd"/>
</dbReference>
<dbReference type="GO" id="GO:0005524">
    <property type="term" value="F:ATP binding"/>
    <property type="evidence" value="ECO:0007669"/>
    <property type="project" value="UniProtKB-KW"/>
</dbReference>
<evidence type="ECO:0000313" key="10">
    <source>
        <dbReference type="EMBL" id="KIC66096.1"/>
    </source>
</evidence>
<feature type="domain" description="Helicase ATP-binding" evidence="8">
    <location>
        <begin position="303"/>
        <end position="480"/>
    </location>
</feature>
<dbReference type="InterPro" id="IPR001650">
    <property type="entry name" value="Helicase_C-like"/>
</dbReference>